<gene>
    <name evidence="8" type="ORF">MMON_20600</name>
</gene>
<feature type="transmembrane region" description="Helical" evidence="6">
    <location>
        <begin position="37"/>
        <end position="59"/>
    </location>
</feature>
<feature type="domain" description="Fatty acid hydroxylase" evidence="7">
    <location>
        <begin position="142"/>
        <end position="276"/>
    </location>
</feature>
<evidence type="ECO:0000256" key="1">
    <source>
        <dbReference type="ARBA" id="ARBA00004370"/>
    </source>
</evidence>
<dbReference type="InterPro" id="IPR006694">
    <property type="entry name" value="Fatty_acid_hydroxylase"/>
</dbReference>
<feature type="transmembrane region" description="Helical" evidence="6">
    <location>
        <begin position="138"/>
        <end position="159"/>
    </location>
</feature>
<proteinExistence type="predicted"/>
<evidence type="ECO:0000256" key="2">
    <source>
        <dbReference type="ARBA" id="ARBA00022692"/>
    </source>
</evidence>
<organism evidence="8 9">
    <name type="scientific">Mycolicibacterium monacense</name>
    <name type="common">Mycobacterium monacense</name>
    <dbReference type="NCBI Taxonomy" id="85693"/>
    <lineage>
        <taxon>Bacteria</taxon>
        <taxon>Bacillati</taxon>
        <taxon>Actinomycetota</taxon>
        <taxon>Actinomycetes</taxon>
        <taxon>Mycobacteriales</taxon>
        <taxon>Mycobacteriaceae</taxon>
        <taxon>Mycolicibacterium</taxon>
    </lineage>
</organism>
<evidence type="ECO:0000313" key="8">
    <source>
        <dbReference type="EMBL" id="BBZ60759.1"/>
    </source>
</evidence>
<accession>A0AAD1MYL6</accession>
<keyword evidence="4 6" id="KW-0472">Membrane</keyword>
<evidence type="ECO:0000259" key="7">
    <source>
        <dbReference type="Pfam" id="PF04116"/>
    </source>
</evidence>
<feature type="transmembrane region" description="Helical" evidence="6">
    <location>
        <begin position="112"/>
        <end position="132"/>
    </location>
</feature>
<dbReference type="EMBL" id="AP022617">
    <property type="protein sequence ID" value="BBZ60759.1"/>
    <property type="molecule type" value="Genomic_DNA"/>
</dbReference>
<dbReference type="AlphaFoldDB" id="A0AAD1MYL6"/>
<dbReference type="GO" id="GO:0008610">
    <property type="term" value="P:lipid biosynthetic process"/>
    <property type="evidence" value="ECO:0007669"/>
    <property type="project" value="InterPro"/>
</dbReference>
<keyword evidence="3 6" id="KW-1133">Transmembrane helix</keyword>
<dbReference type="InterPro" id="IPR050307">
    <property type="entry name" value="Sterol_Desaturase_Related"/>
</dbReference>
<dbReference type="Proteomes" id="UP000466039">
    <property type="component" value="Chromosome"/>
</dbReference>
<name>A0AAD1MYL6_MYCMB</name>
<feature type="transmembrane region" description="Helical" evidence="6">
    <location>
        <begin position="65"/>
        <end position="81"/>
    </location>
</feature>
<evidence type="ECO:0000256" key="6">
    <source>
        <dbReference type="SAM" id="Phobius"/>
    </source>
</evidence>
<dbReference type="Pfam" id="PF04116">
    <property type="entry name" value="FA_hydroxylase"/>
    <property type="match status" value="1"/>
</dbReference>
<comment type="subcellular location">
    <subcellularLocation>
        <location evidence="1">Membrane</location>
    </subcellularLocation>
</comment>
<dbReference type="PANTHER" id="PTHR11863">
    <property type="entry name" value="STEROL DESATURASE"/>
    <property type="match status" value="1"/>
</dbReference>
<evidence type="ECO:0000256" key="4">
    <source>
        <dbReference type="ARBA" id="ARBA00023136"/>
    </source>
</evidence>
<keyword evidence="2 6" id="KW-0812">Transmembrane</keyword>
<sequence>MQWGATGRHVSRLVKSPDLFKRQTRNMSHAGGMVTSFVRYGYVPVMLFGVNGAAIALAHAPWAEVWMAALILIAVGLSFAAERTLPYSAEWNEPIGDGGRDFAHAFINETSLLLTVLVVPLLAMLNSFGSLWPYSLPFVLQVLIAIVVTDVGVTAVHVASHRVGWLWRLHAVHHSVKRFYGFNGLMKHPLHGALELAAGILPLLILGLPKAIAEVLTVAIAVQLLLQHSNADYRVGPLRKVLALNEGHRFHHLKWAGIGDVNFGLFTLGMDHALRTFSFDSERRFRSDDLGMAAKPHYPTRYLAQLAEPFRASGRCQSGKETDGGETAVSEEVVR</sequence>
<reference evidence="8 9" key="1">
    <citation type="journal article" date="2019" name="Emerg. Microbes Infect.">
        <title>Comprehensive subspecies identification of 175 nontuberculous mycobacteria species based on 7547 genomic profiles.</title>
        <authorList>
            <person name="Matsumoto Y."/>
            <person name="Kinjo T."/>
            <person name="Motooka D."/>
            <person name="Nabeya D."/>
            <person name="Jung N."/>
            <person name="Uechi K."/>
            <person name="Horii T."/>
            <person name="Iida T."/>
            <person name="Fujita J."/>
            <person name="Nakamura S."/>
        </authorList>
    </citation>
    <scope>NUCLEOTIDE SEQUENCE [LARGE SCALE GENOMIC DNA]</scope>
    <source>
        <strain evidence="8 9">JCM 15658</strain>
    </source>
</reference>
<evidence type="ECO:0000256" key="5">
    <source>
        <dbReference type="SAM" id="MobiDB-lite"/>
    </source>
</evidence>
<evidence type="ECO:0000313" key="9">
    <source>
        <dbReference type="Proteomes" id="UP000466039"/>
    </source>
</evidence>
<protein>
    <recommendedName>
        <fullName evidence="7">Fatty acid hydroxylase domain-containing protein</fullName>
    </recommendedName>
</protein>
<dbReference type="GO" id="GO:0016491">
    <property type="term" value="F:oxidoreductase activity"/>
    <property type="evidence" value="ECO:0007669"/>
    <property type="project" value="InterPro"/>
</dbReference>
<keyword evidence="9" id="KW-1185">Reference proteome</keyword>
<feature type="region of interest" description="Disordered" evidence="5">
    <location>
        <begin position="313"/>
        <end position="335"/>
    </location>
</feature>
<dbReference type="GO" id="GO:0016020">
    <property type="term" value="C:membrane"/>
    <property type="evidence" value="ECO:0007669"/>
    <property type="project" value="UniProtKB-SubCell"/>
</dbReference>
<evidence type="ECO:0000256" key="3">
    <source>
        <dbReference type="ARBA" id="ARBA00022989"/>
    </source>
</evidence>
<dbReference type="GO" id="GO:0005506">
    <property type="term" value="F:iron ion binding"/>
    <property type="evidence" value="ECO:0007669"/>
    <property type="project" value="InterPro"/>
</dbReference>